<dbReference type="UniPathway" id="UPA00232"/>
<dbReference type="PANTHER" id="PTHR43876">
    <property type="entry name" value="UBIQUINONE BIOSYNTHESIS MONOOXYGENASE COQ6, MITOCHONDRIAL"/>
    <property type="match status" value="1"/>
</dbReference>
<protein>
    <submittedName>
        <fullName evidence="10">2-octaprenyl-3-methyl-6-methoxy-1,4-benzoquinol hydroxylase/2-octaprenylphenol hydroxylase</fullName>
    </submittedName>
</protein>
<comment type="cofactor">
    <cofactor evidence="1">
        <name>FAD</name>
        <dbReference type="ChEBI" id="CHEBI:57692"/>
    </cofactor>
</comment>
<reference evidence="10 11" key="1">
    <citation type="journal article" date="2015" name="Stand. Genomic Sci.">
        <title>Genomic Encyclopedia of Bacterial and Archaeal Type Strains, Phase III: the genomes of soil and plant-associated and newly described type strains.</title>
        <authorList>
            <person name="Whitman W.B."/>
            <person name="Woyke T."/>
            <person name="Klenk H.P."/>
            <person name="Zhou Y."/>
            <person name="Lilburn T.G."/>
            <person name="Beck B.J."/>
            <person name="De Vos P."/>
            <person name="Vandamme P."/>
            <person name="Eisen J.A."/>
            <person name="Garrity G."/>
            <person name="Hugenholtz P."/>
            <person name="Kyrpides N.C."/>
        </authorList>
    </citation>
    <scope>NUCLEOTIDE SEQUENCE [LARGE SCALE GENOMIC DNA]</scope>
    <source>
        <strain evidence="10 11">A3</strain>
    </source>
</reference>
<accession>A0A4R2IC25</accession>
<comment type="similarity">
    <text evidence="3">Belongs to the UbiH/COQ6 family.</text>
</comment>
<dbReference type="FunFam" id="3.50.50.60:FF:000021">
    <property type="entry name" value="Ubiquinone biosynthesis monooxygenase COQ6"/>
    <property type="match status" value="1"/>
</dbReference>
<keyword evidence="6" id="KW-0560">Oxidoreductase</keyword>
<evidence type="ECO:0000256" key="3">
    <source>
        <dbReference type="ARBA" id="ARBA00005349"/>
    </source>
</evidence>
<evidence type="ECO:0000256" key="8">
    <source>
        <dbReference type="ARBA" id="ARBA00065734"/>
    </source>
</evidence>
<dbReference type="InterPro" id="IPR010971">
    <property type="entry name" value="UbiH/COQ6"/>
</dbReference>
<dbReference type="PRINTS" id="PR00420">
    <property type="entry name" value="RNGMNOXGNASE"/>
</dbReference>
<evidence type="ECO:0000313" key="11">
    <source>
        <dbReference type="Proteomes" id="UP000294862"/>
    </source>
</evidence>
<dbReference type="GO" id="GO:0006744">
    <property type="term" value="P:ubiquinone biosynthetic process"/>
    <property type="evidence" value="ECO:0007669"/>
    <property type="project" value="UniProtKB-UniPathway"/>
</dbReference>
<dbReference type="GO" id="GO:0071949">
    <property type="term" value="F:FAD binding"/>
    <property type="evidence" value="ECO:0007669"/>
    <property type="project" value="InterPro"/>
</dbReference>
<dbReference type="InterPro" id="IPR051205">
    <property type="entry name" value="UbiH/COQ6_monooxygenase"/>
</dbReference>
<feature type="domain" description="FAD-binding" evidence="9">
    <location>
        <begin position="6"/>
        <end position="370"/>
    </location>
</feature>
<dbReference type="Gene3D" id="3.50.50.60">
    <property type="entry name" value="FAD/NAD(P)-binding domain"/>
    <property type="match status" value="2"/>
</dbReference>
<name>A0A4R2IC25_9GAMM</name>
<dbReference type="PANTHER" id="PTHR43876:SF8">
    <property type="entry name" value="2-OCTAPRENYL-6-METHOXYPHENOL HYDROXYLASE"/>
    <property type="match status" value="1"/>
</dbReference>
<dbReference type="PROSITE" id="PS01304">
    <property type="entry name" value="UBIH"/>
    <property type="match status" value="1"/>
</dbReference>
<dbReference type="SUPFAM" id="SSF51905">
    <property type="entry name" value="FAD/NAD(P)-binding domain"/>
    <property type="match status" value="1"/>
</dbReference>
<dbReference type="RefSeq" id="WP_131995200.1">
    <property type="nucleotide sequence ID" value="NZ_SLWQ01000002.1"/>
</dbReference>
<dbReference type="GO" id="GO:0110142">
    <property type="term" value="C:ubiquinone biosynthesis complex"/>
    <property type="evidence" value="ECO:0007669"/>
    <property type="project" value="UniProtKB-ARBA"/>
</dbReference>
<dbReference type="NCBIfam" id="TIGR01988">
    <property type="entry name" value="Ubi-OHases"/>
    <property type="match status" value="1"/>
</dbReference>
<evidence type="ECO:0000256" key="1">
    <source>
        <dbReference type="ARBA" id="ARBA00001974"/>
    </source>
</evidence>
<keyword evidence="4" id="KW-0285">Flavoprotein</keyword>
<dbReference type="InterPro" id="IPR036188">
    <property type="entry name" value="FAD/NAD-bd_sf"/>
</dbReference>
<organism evidence="10 11">
    <name type="scientific">Dokdonella fugitiva</name>
    <dbReference type="NCBI Taxonomy" id="328517"/>
    <lineage>
        <taxon>Bacteria</taxon>
        <taxon>Pseudomonadati</taxon>
        <taxon>Pseudomonadota</taxon>
        <taxon>Gammaproteobacteria</taxon>
        <taxon>Lysobacterales</taxon>
        <taxon>Rhodanobacteraceae</taxon>
        <taxon>Dokdonella</taxon>
    </lineage>
</organism>
<comment type="subunit">
    <text evidence="8">Component of the Ubi complex metabolon, which regroups five ubiquinone biosynthesis proteins (UbiE, UbiF, UbiG, UbiH and UbiI) and two accessory factors (UbiK and the lipid-binding protein UbiJ).</text>
</comment>
<evidence type="ECO:0000313" key="10">
    <source>
        <dbReference type="EMBL" id="TCO42091.1"/>
    </source>
</evidence>
<dbReference type="OrthoDB" id="9769565at2"/>
<proteinExistence type="inferred from homology"/>
<dbReference type="GO" id="GO:0008681">
    <property type="term" value="F:2-octaprenyl-6-methoxyphenol hydroxylase activity"/>
    <property type="evidence" value="ECO:0007669"/>
    <property type="project" value="TreeGrafter"/>
</dbReference>
<comment type="pathway">
    <text evidence="2">Cofactor biosynthesis; ubiquinone biosynthesis.</text>
</comment>
<dbReference type="InterPro" id="IPR018168">
    <property type="entry name" value="Ubi_Hdrlase_CS"/>
</dbReference>
<evidence type="ECO:0000256" key="4">
    <source>
        <dbReference type="ARBA" id="ARBA00022630"/>
    </source>
</evidence>
<dbReference type="Pfam" id="PF01494">
    <property type="entry name" value="FAD_binding_3"/>
    <property type="match status" value="1"/>
</dbReference>
<dbReference type="EMBL" id="SLWQ01000002">
    <property type="protein sequence ID" value="TCO42091.1"/>
    <property type="molecule type" value="Genomic_DNA"/>
</dbReference>
<evidence type="ECO:0000256" key="7">
    <source>
        <dbReference type="ARBA" id="ARBA00023033"/>
    </source>
</evidence>
<dbReference type="InterPro" id="IPR002938">
    <property type="entry name" value="FAD-bd"/>
</dbReference>
<dbReference type="AlphaFoldDB" id="A0A4R2IC25"/>
<evidence type="ECO:0000256" key="2">
    <source>
        <dbReference type="ARBA" id="ARBA00004749"/>
    </source>
</evidence>
<evidence type="ECO:0000256" key="5">
    <source>
        <dbReference type="ARBA" id="ARBA00022827"/>
    </source>
</evidence>
<dbReference type="Proteomes" id="UP000294862">
    <property type="component" value="Unassembled WGS sequence"/>
</dbReference>
<evidence type="ECO:0000259" key="9">
    <source>
        <dbReference type="Pfam" id="PF01494"/>
    </source>
</evidence>
<comment type="caution">
    <text evidence="10">The sequence shown here is derived from an EMBL/GenBank/DDBJ whole genome shotgun (WGS) entry which is preliminary data.</text>
</comment>
<sequence length="423" mass="45278">MSRRGELDVVVVGAGAVGGALALALAQDGFEVALVEAREPKPWRAEDEVDLRVVALAPDARALLEDLGVWRSIAAARIGPYRHMRVWDALAPGELHFDAAERGEAALGWIVENKLVQWALWQALHEDSVGRNGFTRAAAEHSKGVRKSIAADAAATRPMIHCPGEVAEIEDGESGVTATLADGTRLRARVLVAAEGAESPVRKRLGIAFEGRDYAQRAVVAHVATERPHAGTAWQRFQPGGPLAFLPLADGRCSIVWSLPEADAVRLLALDDDAFRAELGCAFDFRLGAITATTPRAAFPLRLRLAARYVAGRCVLAGDAAHVVHPLAGQGMNLGLRDVACLRRVLRDARDRGSDLGAAHVLRRYERERRSDNTLAARGFDAIERVYGLASEPVATLRGAALALAGRFAPVRGMLAAIAAGRR</sequence>
<keyword evidence="11" id="KW-1185">Reference proteome</keyword>
<evidence type="ECO:0000256" key="6">
    <source>
        <dbReference type="ARBA" id="ARBA00023002"/>
    </source>
</evidence>
<keyword evidence="7" id="KW-0503">Monooxygenase</keyword>
<keyword evidence="5" id="KW-0274">FAD</keyword>
<gene>
    <name evidence="10" type="ORF">EV148_102450</name>
</gene>